<dbReference type="PANTHER" id="PTHR40055">
    <property type="entry name" value="TRANSCRIPTIONAL REGULATOR YGIV-RELATED"/>
    <property type="match status" value="1"/>
</dbReference>
<dbReference type="SMART" id="SM00871">
    <property type="entry name" value="AraC_E_bind"/>
    <property type="match status" value="1"/>
</dbReference>
<dbReference type="InterPro" id="IPR050908">
    <property type="entry name" value="SmbC-like"/>
</dbReference>
<dbReference type="Pfam" id="PF06445">
    <property type="entry name" value="GyrI-like"/>
    <property type="match status" value="1"/>
</dbReference>
<organism evidence="2 3">
    <name type="scientific">Phytophthora boehmeriae</name>
    <dbReference type="NCBI Taxonomy" id="109152"/>
    <lineage>
        <taxon>Eukaryota</taxon>
        <taxon>Sar</taxon>
        <taxon>Stramenopiles</taxon>
        <taxon>Oomycota</taxon>
        <taxon>Peronosporomycetes</taxon>
        <taxon>Peronosporales</taxon>
        <taxon>Peronosporaceae</taxon>
        <taxon>Phytophthora</taxon>
    </lineage>
</organism>
<evidence type="ECO:0000313" key="3">
    <source>
        <dbReference type="Proteomes" id="UP000693981"/>
    </source>
</evidence>
<keyword evidence="3" id="KW-1185">Reference proteome</keyword>
<proteinExistence type="predicted"/>
<dbReference type="Proteomes" id="UP000693981">
    <property type="component" value="Unassembled WGS sequence"/>
</dbReference>
<evidence type="ECO:0000259" key="1">
    <source>
        <dbReference type="SMART" id="SM00871"/>
    </source>
</evidence>
<protein>
    <recommendedName>
        <fullName evidence="1">AraC effector-binding domain-containing protein</fullName>
    </recommendedName>
</protein>
<evidence type="ECO:0000313" key="2">
    <source>
        <dbReference type="EMBL" id="KAG7384677.1"/>
    </source>
</evidence>
<dbReference type="OrthoDB" id="58441at2759"/>
<comment type="caution">
    <text evidence="2">The sequence shown here is derived from an EMBL/GenBank/DDBJ whole genome shotgun (WGS) entry which is preliminary data.</text>
</comment>
<name>A0A8T1VTX6_9STRA</name>
<dbReference type="PANTHER" id="PTHR40055:SF1">
    <property type="entry name" value="TRANSCRIPTIONAL REGULATOR YGIV-RELATED"/>
    <property type="match status" value="1"/>
</dbReference>
<dbReference type="AlphaFoldDB" id="A0A8T1VTX6"/>
<sequence>MAAEATPTIKTLPGMRVLSLRSVLPNYRAQGGLWQQLSTFAKTHDVNVTGPAFAINYTKDCKQTDVEVEVCFPIADDAQVPQEAHFTVRDVPPVTRAATALHVGACDDLPSAYEKFFSWVKAEGLETNGPSREVYLKMPSGCDDPSSVTEIQQPIS</sequence>
<feature type="domain" description="AraC effector-binding" evidence="1">
    <location>
        <begin position="5"/>
        <end position="156"/>
    </location>
</feature>
<dbReference type="EMBL" id="JAGDFL010000587">
    <property type="protein sequence ID" value="KAG7384677.1"/>
    <property type="molecule type" value="Genomic_DNA"/>
</dbReference>
<dbReference type="InterPro" id="IPR029442">
    <property type="entry name" value="GyrI-like"/>
</dbReference>
<reference evidence="2" key="1">
    <citation type="submission" date="2021-02" db="EMBL/GenBank/DDBJ databases">
        <authorList>
            <person name="Palmer J.M."/>
        </authorList>
    </citation>
    <scope>NUCLEOTIDE SEQUENCE</scope>
    <source>
        <strain evidence="2">SCRP23</strain>
    </source>
</reference>
<accession>A0A8T1VTX6</accession>
<gene>
    <name evidence="2" type="ORF">PHYBOEH_009351</name>
</gene>
<dbReference type="InterPro" id="IPR010499">
    <property type="entry name" value="AraC_E-bd"/>
</dbReference>